<sequence length="415" mass="43115">MVTTRKTSMSSSRHARVIGSIEVLAVFLKLGLMSFGGPVAHIGYFRREFVERRRWLDEATFTDLVGLCQFLPGPASSQVGFSIGLLRAGWLGGLAAWCGFTLPSVGLLIAFAAVAPVLNGHVGSALIHGLKLVAVAVVAQAVTDMARRLCPDYRRAGIALAVVGLLGIVTSGYAQIAAIVLGAGLGLVLCRHLALPGGADTAGHRTEFRVSRRAGAMALAAFCVLLFGLPAMSQASLGDAVRVFDAFYRSGALVFGGGHVVLPLLQEQTVATGWVTSNDFLAGYGAAQAVPGPLFTFAAFLGWMKVGAPNHLGGALLATVGIFLPGLLLVVAALPYWQALRAQQSTAALLAGVNAAVVGLLASALYSPVWTSAVHSQRDFAIAAIGFLLLTRWKLPPLAVVAFCAVAGGAEAYLR</sequence>
<dbReference type="PIRSF" id="PIRSF004810">
    <property type="entry name" value="ChrA"/>
    <property type="match status" value="1"/>
</dbReference>
<organism evidence="8 9">
    <name type="scientific">Ralstonia solanacearum</name>
    <name type="common">Pseudomonas solanacearum</name>
    <dbReference type="NCBI Taxonomy" id="305"/>
    <lineage>
        <taxon>Bacteria</taxon>
        <taxon>Pseudomonadati</taxon>
        <taxon>Pseudomonadota</taxon>
        <taxon>Betaproteobacteria</taxon>
        <taxon>Burkholderiales</taxon>
        <taxon>Burkholderiaceae</taxon>
        <taxon>Ralstonia</taxon>
        <taxon>Ralstonia solanacearum species complex</taxon>
    </lineage>
</organism>
<keyword evidence="3" id="KW-1003">Cell membrane</keyword>
<gene>
    <name evidence="8" type="primary">chrA</name>
    <name evidence="8" type="ORF">HF909_18360</name>
</gene>
<evidence type="ECO:0000256" key="5">
    <source>
        <dbReference type="ARBA" id="ARBA00022989"/>
    </source>
</evidence>
<evidence type="ECO:0000313" key="9">
    <source>
        <dbReference type="Proteomes" id="UP000593970"/>
    </source>
</evidence>
<dbReference type="PANTHER" id="PTHR33567">
    <property type="entry name" value="CHROMATE ION TRANSPORTER (EUROFUNG)"/>
    <property type="match status" value="1"/>
</dbReference>
<feature type="transmembrane region" description="Helical" evidence="7">
    <location>
        <begin position="121"/>
        <end position="141"/>
    </location>
</feature>
<protein>
    <submittedName>
        <fullName evidence="8">Chromate efflux transporter</fullName>
    </submittedName>
</protein>
<dbReference type="PANTHER" id="PTHR33567:SF3">
    <property type="entry name" value="CHROMATE ION TRANSPORTER (EUROFUNG)"/>
    <property type="match status" value="1"/>
</dbReference>
<evidence type="ECO:0000313" key="8">
    <source>
        <dbReference type="EMBL" id="QOK98448.1"/>
    </source>
</evidence>
<evidence type="ECO:0000256" key="6">
    <source>
        <dbReference type="ARBA" id="ARBA00023136"/>
    </source>
</evidence>
<evidence type="ECO:0000256" key="2">
    <source>
        <dbReference type="ARBA" id="ARBA00005262"/>
    </source>
</evidence>
<evidence type="ECO:0000256" key="7">
    <source>
        <dbReference type="SAM" id="Phobius"/>
    </source>
</evidence>
<keyword evidence="5 7" id="KW-1133">Transmembrane helix</keyword>
<dbReference type="Pfam" id="PF02417">
    <property type="entry name" value="Chromate_transp"/>
    <property type="match status" value="2"/>
</dbReference>
<dbReference type="Proteomes" id="UP000593970">
    <property type="component" value="Plasmid pUW774mp"/>
</dbReference>
<feature type="transmembrane region" description="Helical" evidence="7">
    <location>
        <begin position="214"/>
        <end position="234"/>
    </location>
</feature>
<reference evidence="9" key="1">
    <citation type="submission" date="2020-04" db="EMBL/GenBank/DDBJ databases">
        <title>Ralstonia solanacearum UW576, UW763, UW773, and UW774.</title>
        <authorList>
            <person name="Steidl O."/>
            <person name="Truchon A."/>
            <person name="Allen C."/>
        </authorList>
    </citation>
    <scope>NUCLEOTIDE SEQUENCE [LARGE SCALE GENOMIC DNA]</scope>
    <source>
        <strain evidence="9">UW774</strain>
        <plasmid evidence="9">pUW774mp</plasmid>
    </source>
</reference>
<dbReference type="GO" id="GO:0015109">
    <property type="term" value="F:chromate transmembrane transporter activity"/>
    <property type="evidence" value="ECO:0007669"/>
    <property type="project" value="InterPro"/>
</dbReference>
<feature type="transmembrane region" description="Helical" evidence="7">
    <location>
        <begin position="246"/>
        <end position="265"/>
    </location>
</feature>
<comment type="subcellular location">
    <subcellularLocation>
        <location evidence="1">Cell membrane</location>
        <topology evidence="1">Multi-pass membrane protein</topology>
    </subcellularLocation>
</comment>
<proteinExistence type="inferred from homology"/>
<dbReference type="EMBL" id="CP051170">
    <property type="protein sequence ID" value="QOK98448.1"/>
    <property type="molecule type" value="Genomic_DNA"/>
</dbReference>
<feature type="transmembrane region" description="Helical" evidence="7">
    <location>
        <begin position="286"/>
        <end position="306"/>
    </location>
</feature>
<evidence type="ECO:0000256" key="1">
    <source>
        <dbReference type="ARBA" id="ARBA00004651"/>
    </source>
</evidence>
<dbReference type="InterPro" id="IPR014047">
    <property type="entry name" value="Chr_Tranpt_l_chain"/>
</dbReference>
<dbReference type="AlphaFoldDB" id="A0AA92K5B0"/>
<feature type="transmembrane region" description="Helical" evidence="7">
    <location>
        <begin position="93"/>
        <end position="115"/>
    </location>
</feature>
<dbReference type="NCBIfam" id="TIGR00937">
    <property type="entry name" value="2A51"/>
    <property type="match status" value="1"/>
</dbReference>
<feature type="transmembrane region" description="Helical" evidence="7">
    <location>
        <begin position="312"/>
        <end position="334"/>
    </location>
</feature>
<keyword evidence="8" id="KW-0614">Plasmid</keyword>
<evidence type="ECO:0000256" key="4">
    <source>
        <dbReference type="ARBA" id="ARBA00022692"/>
    </source>
</evidence>
<dbReference type="GO" id="GO:0005886">
    <property type="term" value="C:plasma membrane"/>
    <property type="evidence" value="ECO:0007669"/>
    <property type="project" value="UniProtKB-SubCell"/>
</dbReference>
<keyword evidence="6 7" id="KW-0472">Membrane</keyword>
<name>A0AA92K5B0_RALSL</name>
<geneLocation type="plasmid" evidence="8 9">
    <name>pUW774mp</name>
</geneLocation>
<keyword evidence="4 7" id="KW-0812">Transmembrane</keyword>
<accession>A0AA92K5B0</accession>
<feature type="transmembrane region" description="Helical" evidence="7">
    <location>
        <begin position="346"/>
        <end position="366"/>
    </location>
</feature>
<dbReference type="InterPro" id="IPR003370">
    <property type="entry name" value="Chromate_transpt"/>
</dbReference>
<evidence type="ECO:0000256" key="3">
    <source>
        <dbReference type="ARBA" id="ARBA00022475"/>
    </source>
</evidence>
<feature type="transmembrane region" description="Helical" evidence="7">
    <location>
        <begin position="21"/>
        <end position="44"/>
    </location>
</feature>
<comment type="similarity">
    <text evidence="2">Belongs to the chromate ion transporter (CHR) (TC 2.A.51) family.</text>
</comment>